<dbReference type="EMBL" id="JABVXQ010000001">
    <property type="protein sequence ID" value="KAF6132486.1"/>
    <property type="molecule type" value="Genomic_DNA"/>
</dbReference>
<dbReference type="SMART" id="SM00173">
    <property type="entry name" value="RAS"/>
    <property type="match status" value="1"/>
</dbReference>
<organism evidence="7 8">
    <name type="scientific">Phyllostomus discolor</name>
    <name type="common">pale spear-nosed bat</name>
    <dbReference type="NCBI Taxonomy" id="89673"/>
    <lineage>
        <taxon>Eukaryota</taxon>
        <taxon>Metazoa</taxon>
        <taxon>Chordata</taxon>
        <taxon>Craniata</taxon>
        <taxon>Vertebrata</taxon>
        <taxon>Euteleostomi</taxon>
        <taxon>Mammalia</taxon>
        <taxon>Eutheria</taxon>
        <taxon>Laurasiatheria</taxon>
        <taxon>Chiroptera</taxon>
        <taxon>Yangochiroptera</taxon>
        <taxon>Phyllostomidae</taxon>
        <taxon>Phyllostominae</taxon>
        <taxon>Phyllostomus</taxon>
    </lineage>
</organism>
<accession>A0A834EX47</accession>
<dbReference type="GO" id="GO:0005525">
    <property type="term" value="F:GTP binding"/>
    <property type="evidence" value="ECO:0007669"/>
    <property type="project" value="UniProtKB-KW"/>
</dbReference>
<gene>
    <name evidence="7" type="ORF">HJG60_016095</name>
</gene>
<evidence type="ECO:0000256" key="6">
    <source>
        <dbReference type="ARBA" id="ARBA00048098"/>
    </source>
</evidence>
<comment type="caution">
    <text evidence="7">The sequence shown here is derived from an EMBL/GenBank/DDBJ whole genome shotgun (WGS) entry which is preliminary data.</text>
</comment>
<evidence type="ECO:0000313" key="8">
    <source>
        <dbReference type="Proteomes" id="UP000664940"/>
    </source>
</evidence>
<evidence type="ECO:0000256" key="4">
    <source>
        <dbReference type="ARBA" id="ARBA00022801"/>
    </source>
</evidence>
<protein>
    <recommendedName>
        <fullName evidence="2">small monomeric GTPase</fullName>
        <ecNumber evidence="2">3.6.5.2</ecNumber>
    </recommendedName>
</protein>
<dbReference type="Proteomes" id="UP000664940">
    <property type="component" value="Unassembled WGS sequence"/>
</dbReference>
<dbReference type="InterPro" id="IPR027417">
    <property type="entry name" value="P-loop_NTPase"/>
</dbReference>
<dbReference type="GO" id="GO:0003925">
    <property type="term" value="F:G protein activity"/>
    <property type="evidence" value="ECO:0007669"/>
    <property type="project" value="UniProtKB-EC"/>
</dbReference>
<dbReference type="AlphaFoldDB" id="A0A834EX47"/>
<keyword evidence="4" id="KW-0378">Hydrolase</keyword>
<evidence type="ECO:0000256" key="2">
    <source>
        <dbReference type="ARBA" id="ARBA00011984"/>
    </source>
</evidence>
<sequence length="249" mass="28452">MSSVFGKPRAGSGQQSAPLEVNLAILGRRGSGKSALTVKFLTRRFISEYDPNLEDTYSSEETVDHQPVHLRVMDTADLDTPRNCERYLNWAHAFLVVYSVDSRQSFEGSGSYLELLALHAKETQRSYPTLLLGNKLDMAQYRIQYSPNQNPSKLFYGYQQNDPTVYMARLKTQKSQHDTEEEQRWRDWPCLTSRLTRQVGIPNIPNHCCQKCLYPCGYFCSYLKRIASSHWPPGASTSCLYMNVPDCCP</sequence>
<dbReference type="Pfam" id="PF00071">
    <property type="entry name" value="Ras"/>
    <property type="match status" value="1"/>
</dbReference>
<comment type="similarity">
    <text evidence="1">Belongs to the small GTPase superfamily. Ras family.</text>
</comment>
<dbReference type="InterPro" id="IPR051065">
    <property type="entry name" value="Ras-related_GTPase"/>
</dbReference>
<dbReference type="PRINTS" id="PR00449">
    <property type="entry name" value="RASTRNSFRMNG"/>
</dbReference>
<dbReference type="PANTHER" id="PTHR45704">
    <property type="entry name" value="RAS-LIKE FAMILY MEMBER 11"/>
    <property type="match status" value="1"/>
</dbReference>
<dbReference type="SUPFAM" id="SSF52540">
    <property type="entry name" value="P-loop containing nucleoside triphosphate hydrolases"/>
    <property type="match status" value="1"/>
</dbReference>
<reference evidence="7 8" key="1">
    <citation type="journal article" date="2020" name="Nature">
        <title>Six reference-quality genomes reveal evolution of bat adaptations.</title>
        <authorList>
            <person name="Jebb D."/>
            <person name="Huang Z."/>
            <person name="Pippel M."/>
            <person name="Hughes G.M."/>
            <person name="Lavrichenko K."/>
            <person name="Devanna P."/>
            <person name="Winkler S."/>
            <person name="Jermiin L.S."/>
            <person name="Skirmuntt E.C."/>
            <person name="Katzourakis A."/>
            <person name="Burkitt-Gray L."/>
            <person name="Ray D.A."/>
            <person name="Sullivan K.A.M."/>
            <person name="Roscito J.G."/>
            <person name="Kirilenko B.M."/>
            <person name="Davalos L.M."/>
            <person name="Corthals A.P."/>
            <person name="Power M.L."/>
            <person name="Jones G."/>
            <person name="Ransome R.D."/>
            <person name="Dechmann D.K.N."/>
            <person name="Locatelli A.G."/>
            <person name="Puechmaille S.J."/>
            <person name="Fedrigo O."/>
            <person name="Jarvis E.D."/>
            <person name="Hiller M."/>
            <person name="Vernes S.C."/>
            <person name="Myers E.W."/>
            <person name="Teeling E.C."/>
        </authorList>
    </citation>
    <scope>NUCLEOTIDE SEQUENCE [LARGE SCALE GENOMIC DNA]</scope>
    <source>
        <strain evidence="7">Bat1K_MPI-CBG_1</strain>
    </source>
</reference>
<evidence type="ECO:0000313" key="7">
    <source>
        <dbReference type="EMBL" id="KAF6132486.1"/>
    </source>
</evidence>
<dbReference type="PROSITE" id="PS51421">
    <property type="entry name" value="RAS"/>
    <property type="match status" value="1"/>
</dbReference>
<evidence type="ECO:0000256" key="5">
    <source>
        <dbReference type="ARBA" id="ARBA00023134"/>
    </source>
</evidence>
<evidence type="ECO:0000256" key="1">
    <source>
        <dbReference type="ARBA" id="ARBA00008344"/>
    </source>
</evidence>
<dbReference type="EC" id="3.6.5.2" evidence="2"/>
<comment type="catalytic activity">
    <reaction evidence="6">
        <text>GTP + H2O = GDP + phosphate + H(+)</text>
        <dbReference type="Rhea" id="RHEA:19669"/>
        <dbReference type="ChEBI" id="CHEBI:15377"/>
        <dbReference type="ChEBI" id="CHEBI:15378"/>
        <dbReference type="ChEBI" id="CHEBI:37565"/>
        <dbReference type="ChEBI" id="CHEBI:43474"/>
        <dbReference type="ChEBI" id="CHEBI:58189"/>
        <dbReference type="EC" id="3.6.5.2"/>
    </reaction>
</comment>
<evidence type="ECO:0000256" key="3">
    <source>
        <dbReference type="ARBA" id="ARBA00022741"/>
    </source>
</evidence>
<dbReference type="InterPro" id="IPR001806">
    <property type="entry name" value="Small_GTPase"/>
</dbReference>
<proteinExistence type="inferred from homology"/>
<name>A0A834EX47_9CHIR</name>
<dbReference type="Gene3D" id="3.40.50.300">
    <property type="entry name" value="P-loop containing nucleotide triphosphate hydrolases"/>
    <property type="match status" value="1"/>
</dbReference>
<keyword evidence="5" id="KW-0342">GTP-binding</keyword>
<keyword evidence="3" id="KW-0547">Nucleotide-binding</keyword>